<dbReference type="EMBL" id="RJTH01000004">
    <property type="protein sequence ID" value="RUM24888.1"/>
    <property type="molecule type" value="Genomic_DNA"/>
</dbReference>
<keyword evidence="2" id="KW-1185">Reference proteome</keyword>
<name>A0A3S0SR40_9HYPH</name>
<sequence length="61" mass="6968">MVNNGCNLYRLCHFSSSVQLRPFDGICRDTLSRCHRPSVRLNLRHKDSGKSLTFPNSVVPH</sequence>
<evidence type="ECO:0000313" key="2">
    <source>
        <dbReference type="Proteomes" id="UP000278823"/>
    </source>
</evidence>
<reference evidence="2" key="1">
    <citation type="submission" date="2018-11" db="EMBL/GenBank/DDBJ databases">
        <title>Rhizobium chutanense sp. nov., isolated from root nodules of Phaseolus vulgaris in China.</title>
        <authorList>
            <person name="Huo Y."/>
        </authorList>
    </citation>
    <scope>NUCLEOTIDE SEQUENCE [LARGE SCALE GENOMIC DNA]</scope>
    <source>
        <strain evidence="2">CCBAU 65647</strain>
    </source>
</reference>
<comment type="caution">
    <text evidence="1">The sequence shown here is derived from an EMBL/GenBank/DDBJ whole genome shotgun (WGS) entry which is preliminary data.</text>
</comment>
<gene>
    <name evidence="1" type="ORF">EFQ99_14580</name>
</gene>
<accession>A0A3S0SR40</accession>
<protein>
    <submittedName>
        <fullName evidence="1">Uncharacterized protein</fullName>
    </submittedName>
</protein>
<dbReference type="Proteomes" id="UP000278823">
    <property type="component" value="Unassembled WGS sequence"/>
</dbReference>
<proteinExistence type="predicted"/>
<dbReference type="OrthoDB" id="8374411at2"/>
<evidence type="ECO:0000313" key="1">
    <source>
        <dbReference type="EMBL" id="RUM24888.1"/>
    </source>
</evidence>
<dbReference type="AlphaFoldDB" id="A0A3S0SR40"/>
<organism evidence="1 2">
    <name type="scientific">Rhizobium vallis</name>
    <dbReference type="NCBI Taxonomy" id="634290"/>
    <lineage>
        <taxon>Bacteria</taxon>
        <taxon>Pseudomonadati</taxon>
        <taxon>Pseudomonadota</taxon>
        <taxon>Alphaproteobacteria</taxon>
        <taxon>Hyphomicrobiales</taxon>
        <taxon>Rhizobiaceae</taxon>
        <taxon>Rhizobium/Agrobacterium group</taxon>
        <taxon>Rhizobium</taxon>
    </lineage>
</organism>